<dbReference type="InterPro" id="IPR011711">
    <property type="entry name" value="GntR_C"/>
</dbReference>
<dbReference type="AlphaFoldDB" id="A0A934IS91"/>
<keyword evidence="4" id="KW-0175">Coiled coil</keyword>
<dbReference type="InterPro" id="IPR036388">
    <property type="entry name" value="WH-like_DNA-bd_sf"/>
</dbReference>
<dbReference type="InterPro" id="IPR008920">
    <property type="entry name" value="TF_FadR/GntR_C"/>
</dbReference>
<accession>A0A934IS91</accession>
<dbReference type="Pfam" id="PF00392">
    <property type="entry name" value="GntR"/>
    <property type="match status" value="1"/>
</dbReference>
<dbReference type="Gene3D" id="1.10.10.10">
    <property type="entry name" value="Winged helix-like DNA-binding domain superfamily/Winged helix DNA-binding domain"/>
    <property type="match status" value="1"/>
</dbReference>
<reference evidence="6" key="1">
    <citation type="submission" date="2020-12" db="EMBL/GenBank/DDBJ databases">
        <title>Devosia sp. MSA67 isolated from Mo River.</title>
        <authorList>
            <person name="Ma F."/>
            <person name="Zi Z."/>
        </authorList>
    </citation>
    <scope>NUCLEOTIDE SEQUENCE</scope>
    <source>
        <strain evidence="6">MSA67</strain>
    </source>
</reference>
<dbReference type="EMBL" id="JAEKMH010000003">
    <property type="protein sequence ID" value="MBJ3785843.1"/>
    <property type="molecule type" value="Genomic_DNA"/>
</dbReference>
<organism evidence="6 7">
    <name type="scientific">Devosia sediminis</name>
    <dbReference type="NCBI Taxonomy" id="2798801"/>
    <lineage>
        <taxon>Bacteria</taxon>
        <taxon>Pseudomonadati</taxon>
        <taxon>Pseudomonadota</taxon>
        <taxon>Alphaproteobacteria</taxon>
        <taxon>Hyphomicrobiales</taxon>
        <taxon>Devosiaceae</taxon>
        <taxon>Devosia</taxon>
    </lineage>
</organism>
<feature type="coiled-coil region" evidence="4">
    <location>
        <begin position="108"/>
        <end position="135"/>
    </location>
</feature>
<evidence type="ECO:0000313" key="6">
    <source>
        <dbReference type="EMBL" id="MBJ3785843.1"/>
    </source>
</evidence>
<feature type="domain" description="HTH gntR-type" evidence="5">
    <location>
        <begin position="16"/>
        <end position="83"/>
    </location>
</feature>
<dbReference type="SUPFAM" id="SSF48008">
    <property type="entry name" value="GntR ligand-binding domain-like"/>
    <property type="match status" value="1"/>
</dbReference>
<keyword evidence="7" id="KW-1185">Reference proteome</keyword>
<dbReference type="Gene3D" id="1.20.120.530">
    <property type="entry name" value="GntR ligand-binding domain-like"/>
    <property type="match status" value="1"/>
</dbReference>
<evidence type="ECO:0000256" key="1">
    <source>
        <dbReference type="ARBA" id="ARBA00023015"/>
    </source>
</evidence>
<name>A0A934IS91_9HYPH</name>
<evidence type="ECO:0000259" key="5">
    <source>
        <dbReference type="PROSITE" id="PS50949"/>
    </source>
</evidence>
<dbReference type="InterPro" id="IPR036390">
    <property type="entry name" value="WH_DNA-bd_sf"/>
</dbReference>
<proteinExistence type="predicted"/>
<sequence>MLENSLYSDMPAGHTEAVSQSIFAFLESLIISGELKPGERINEKQLATAKGTSRGPIREACRRLQEAGLVEFIPNRGFFVRVVDLSDVLEIYYIRAALFAQAGRILARNVTQAQIEELQQLQDDMEAAIEANDADRFYDLNRTFHARIMEFTGNRHLADIYNNLDRELHIWRKRALILDGNVRASSADHVQIIAELRSGNPTRLARILRDHSLAGRNRLLRTMPDSVQGVDNIWDDD</sequence>
<dbReference type="GO" id="GO:0003677">
    <property type="term" value="F:DNA binding"/>
    <property type="evidence" value="ECO:0007669"/>
    <property type="project" value="UniProtKB-KW"/>
</dbReference>
<dbReference type="Proteomes" id="UP000602124">
    <property type="component" value="Unassembled WGS sequence"/>
</dbReference>
<evidence type="ECO:0000256" key="3">
    <source>
        <dbReference type="ARBA" id="ARBA00023163"/>
    </source>
</evidence>
<keyword evidence="2" id="KW-0238">DNA-binding</keyword>
<dbReference type="SMART" id="SM00895">
    <property type="entry name" value="FCD"/>
    <property type="match status" value="1"/>
</dbReference>
<gene>
    <name evidence="6" type="ORF">JEQ47_14040</name>
</gene>
<dbReference type="RefSeq" id="WP_198877066.1">
    <property type="nucleotide sequence ID" value="NZ_JAEKMH010000003.1"/>
</dbReference>
<keyword evidence="3" id="KW-0804">Transcription</keyword>
<dbReference type="PROSITE" id="PS50949">
    <property type="entry name" value="HTH_GNTR"/>
    <property type="match status" value="1"/>
</dbReference>
<evidence type="ECO:0000256" key="4">
    <source>
        <dbReference type="SAM" id="Coils"/>
    </source>
</evidence>
<comment type="caution">
    <text evidence="6">The sequence shown here is derived from an EMBL/GenBank/DDBJ whole genome shotgun (WGS) entry which is preliminary data.</text>
</comment>
<dbReference type="GO" id="GO:0003700">
    <property type="term" value="F:DNA-binding transcription factor activity"/>
    <property type="evidence" value="ECO:0007669"/>
    <property type="project" value="InterPro"/>
</dbReference>
<dbReference type="Pfam" id="PF07729">
    <property type="entry name" value="FCD"/>
    <property type="match status" value="1"/>
</dbReference>
<dbReference type="PANTHER" id="PTHR43537">
    <property type="entry name" value="TRANSCRIPTIONAL REGULATOR, GNTR FAMILY"/>
    <property type="match status" value="1"/>
</dbReference>
<dbReference type="SUPFAM" id="SSF46785">
    <property type="entry name" value="Winged helix' DNA-binding domain"/>
    <property type="match status" value="1"/>
</dbReference>
<dbReference type="CDD" id="cd07377">
    <property type="entry name" value="WHTH_GntR"/>
    <property type="match status" value="1"/>
</dbReference>
<keyword evidence="1" id="KW-0805">Transcription regulation</keyword>
<dbReference type="SMART" id="SM00345">
    <property type="entry name" value="HTH_GNTR"/>
    <property type="match status" value="1"/>
</dbReference>
<protein>
    <submittedName>
        <fullName evidence="6">FCD domain-containing protein</fullName>
    </submittedName>
</protein>
<evidence type="ECO:0000313" key="7">
    <source>
        <dbReference type="Proteomes" id="UP000602124"/>
    </source>
</evidence>
<dbReference type="PANTHER" id="PTHR43537:SF49">
    <property type="entry name" value="TRANSCRIPTIONAL REGULATORY PROTEIN"/>
    <property type="match status" value="1"/>
</dbReference>
<dbReference type="InterPro" id="IPR000524">
    <property type="entry name" value="Tscrpt_reg_HTH_GntR"/>
</dbReference>
<evidence type="ECO:0000256" key="2">
    <source>
        <dbReference type="ARBA" id="ARBA00023125"/>
    </source>
</evidence>